<evidence type="ECO:0000313" key="3">
    <source>
        <dbReference type="Proteomes" id="UP000631114"/>
    </source>
</evidence>
<keyword evidence="3" id="KW-1185">Reference proteome</keyword>
<dbReference type="Pfam" id="PF03378">
    <property type="entry name" value="CAS_CSE1"/>
    <property type="match status" value="1"/>
</dbReference>
<reference evidence="2 3" key="1">
    <citation type="submission" date="2020-10" db="EMBL/GenBank/DDBJ databases">
        <title>The Coptis chinensis genome and diversification of protoberbering-type alkaloids.</title>
        <authorList>
            <person name="Wang B."/>
            <person name="Shu S."/>
            <person name="Song C."/>
            <person name="Liu Y."/>
        </authorList>
    </citation>
    <scope>NUCLEOTIDE SEQUENCE [LARGE SCALE GENOMIC DNA]</scope>
    <source>
        <strain evidence="2">HL-2020</strain>
        <tissue evidence="2">Leaf</tissue>
    </source>
</reference>
<evidence type="ECO:0000259" key="1">
    <source>
        <dbReference type="Pfam" id="PF03378"/>
    </source>
</evidence>
<name>A0A835H9T0_9MAGN</name>
<gene>
    <name evidence="2" type="ORF">IFM89_030471</name>
</gene>
<dbReference type="InterPro" id="IPR016024">
    <property type="entry name" value="ARM-type_fold"/>
</dbReference>
<dbReference type="AlphaFoldDB" id="A0A835H9T0"/>
<evidence type="ECO:0000313" key="2">
    <source>
        <dbReference type="EMBL" id="KAF9594342.1"/>
    </source>
</evidence>
<dbReference type="Proteomes" id="UP000631114">
    <property type="component" value="Unassembled WGS sequence"/>
</dbReference>
<accession>A0A835H9T0</accession>
<comment type="caution">
    <text evidence="2">The sequence shown here is derived from an EMBL/GenBank/DDBJ whole genome shotgun (WGS) entry which is preliminary data.</text>
</comment>
<proteinExistence type="predicted"/>
<dbReference type="InterPro" id="IPR005043">
    <property type="entry name" value="XPO2_C"/>
</dbReference>
<protein>
    <recommendedName>
        <fullName evidence="1">Exportin-2 C-terminal domain-containing protein</fullName>
    </recommendedName>
</protein>
<feature type="non-terminal residue" evidence="2">
    <location>
        <position position="140"/>
    </location>
</feature>
<dbReference type="SUPFAM" id="SSF48371">
    <property type="entry name" value="ARM repeat"/>
    <property type="match status" value="1"/>
</dbReference>
<sequence length="140" mass="15676">VLKGVILIRGEGLLVSFSKGSQQIITIRVEKESLCHESIIRVLGVADVSGDVAGECITSLTSILGEPFRLFPIIQDILANDVTEFWPYAFQLLAQLVELSRPPIHQNYKQVFEVLLSPELWKRYANGPALVRLLQAYLRS</sequence>
<dbReference type="EMBL" id="JADFTS010000008">
    <property type="protein sequence ID" value="KAF9594342.1"/>
    <property type="molecule type" value="Genomic_DNA"/>
</dbReference>
<dbReference type="GO" id="GO:0031267">
    <property type="term" value="F:small GTPase binding"/>
    <property type="evidence" value="ECO:0007669"/>
    <property type="project" value="InterPro"/>
</dbReference>
<dbReference type="OrthoDB" id="1735062at2759"/>
<dbReference type="Gene3D" id="1.25.10.10">
    <property type="entry name" value="Leucine-rich Repeat Variant"/>
    <property type="match status" value="1"/>
</dbReference>
<dbReference type="InterPro" id="IPR011989">
    <property type="entry name" value="ARM-like"/>
</dbReference>
<feature type="domain" description="Exportin-2 C-terminal" evidence="1">
    <location>
        <begin position="69"/>
        <end position="139"/>
    </location>
</feature>
<organism evidence="2 3">
    <name type="scientific">Coptis chinensis</name>
    <dbReference type="NCBI Taxonomy" id="261450"/>
    <lineage>
        <taxon>Eukaryota</taxon>
        <taxon>Viridiplantae</taxon>
        <taxon>Streptophyta</taxon>
        <taxon>Embryophyta</taxon>
        <taxon>Tracheophyta</taxon>
        <taxon>Spermatophyta</taxon>
        <taxon>Magnoliopsida</taxon>
        <taxon>Ranunculales</taxon>
        <taxon>Ranunculaceae</taxon>
        <taxon>Coptidoideae</taxon>
        <taxon>Coptis</taxon>
    </lineage>
</organism>